<protein>
    <submittedName>
        <fullName evidence="9">RagB/SusD family nutrient uptake outer membrane protein</fullName>
    </submittedName>
</protein>
<dbReference type="Proteomes" id="UP001139521">
    <property type="component" value="Unassembled WGS sequence"/>
</dbReference>
<reference evidence="9" key="1">
    <citation type="submission" date="2022-01" db="EMBL/GenBank/DDBJ databases">
        <title>Genome sequencing of Zunongwangia sp. M21534 genome.</title>
        <authorList>
            <person name="Chen Y."/>
            <person name="Dong C."/>
            <person name="Shao Z."/>
        </authorList>
    </citation>
    <scope>NUCLEOTIDE SEQUENCE</scope>
    <source>
        <strain evidence="9">MCCC M21534</strain>
    </source>
</reference>
<organism evidence="9 10">
    <name type="scientific">Zunongwangia pacifica</name>
    <dbReference type="NCBI Taxonomy" id="2911062"/>
    <lineage>
        <taxon>Bacteria</taxon>
        <taxon>Pseudomonadati</taxon>
        <taxon>Bacteroidota</taxon>
        <taxon>Flavobacteriia</taxon>
        <taxon>Flavobacteriales</taxon>
        <taxon>Flavobacteriaceae</taxon>
        <taxon>Zunongwangia</taxon>
    </lineage>
</organism>
<feature type="signal peptide" evidence="6">
    <location>
        <begin position="1"/>
        <end position="22"/>
    </location>
</feature>
<comment type="similarity">
    <text evidence="2">Belongs to the SusD family.</text>
</comment>
<evidence type="ECO:0000259" key="8">
    <source>
        <dbReference type="Pfam" id="PF14322"/>
    </source>
</evidence>
<evidence type="ECO:0000256" key="4">
    <source>
        <dbReference type="ARBA" id="ARBA00023136"/>
    </source>
</evidence>
<keyword evidence="5" id="KW-0998">Cell outer membrane</keyword>
<feature type="domain" description="SusD-like N-terminal" evidence="8">
    <location>
        <begin position="84"/>
        <end position="227"/>
    </location>
</feature>
<dbReference type="PROSITE" id="PS51257">
    <property type="entry name" value="PROKAR_LIPOPROTEIN"/>
    <property type="match status" value="1"/>
</dbReference>
<dbReference type="InterPro" id="IPR011990">
    <property type="entry name" value="TPR-like_helical_dom_sf"/>
</dbReference>
<dbReference type="Pfam" id="PF07980">
    <property type="entry name" value="SusD_RagB"/>
    <property type="match status" value="1"/>
</dbReference>
<evidence type="ECO:0000313" key="10">
    <source>
        <dbReference type="Proteomes" id="UP001139521"/>
    </source>
</evidence>
<dbReference type="InterPro" id="IPR012944">
    <property type="entry name" value="SusD_RagB_dom"/>
</dbReference>
<accession>A0A9X2CMY3</accession>
<evidence type="ECO:0000259" key="7">
    <source>
        <dbReference type="Pfam" id="PF07980"/>
    </source>
</evidence>
<dbReference type="GO" id="GO:0009279">
    <property type="term" value="C:cell outer membrane"/>
    <property type="evidence" value="ECO:0007669"/>
    <property type="project" value="UniProtKB-SubCell"/>
</dbReference>
<evidence type="ECO:0000256" key="3">
    <source>
        <dbReference type="ARBA" id="ARBA00022729"/>
    </source>
</evidence>
<keyword evidence="10" id="KW-1185">Reference proteome</keyword>
<evidence type="ECO:0000256" key="6">
    <source>
        <dbReference type="SAM" id="SignalP"/>
    </source>
</evidence>
<comment type="subcellular location">
    <subcellularLocation>
        <location evidence="1">Cell outer membrane</location>
    </subcellularLocation>
</comment>
<keyword evidence="4" id="KW-0472">Membrane</keyword>
<name>A0A9X2CMY3_9FLAO</name>
<feature type="domain" description="RagB/SusD" evidence="7">
    <location>
        <begin position="407"/>
        <end position="543"/>
    </location>
</feature>
<keyword evidence="3 6" id="KW-0732">Signal</keyword>
<evidence type="ECO:0000313" key="9">
    <source>
        <dbReference type="EMBL" id="MCL6218084.1"/>
    </source>
</evidence>
<gene>
    <name evidence="9" type="ORF">L1967_07225</name>
</gene>
<dbReference type="RefSeq" id="WP_249601059.1">
    <property type="nucleotide sequence ID" value="NZ_JAKHSK010000008.1"/>
</dbReference>
<dbReference type="SUPFAM" id="SSF48452">
    <property type="entry name" value="TPR-like"/>
    <property type="match status" value="1"/>
</dbReference>
<dbReference type="EMBL" id="JAKHSK010000008">
    <property type="protein sequence ID" value="MCL6218084.1"/>
    <property type="molecule type" value="Genomic_DNA"/>
</dbReference>
<dbReference type="AlphaFoldDB" id="A0A9X2CMY3"/>
<proteinExistence type="inferred from homology"/>
<evidence type="ECO:0000256" key="5">
    <source>
        <dbReference type="ARBA" id="ARBA00023237"/>
    </source>
</evidence>
<feature type="chain" id="PRO_5040978552" evidence="6">
    <location>
        <begin position="23"/>
        <end position="543"/>
    </location>
</feature>
<dbReference type="Pfam" id="PF14322">
    <property type="entry name" value="SusD-like_3"/>
    <property type="match status" value="1"/>
</dbReference>
<evidence type="ECO:0000256" key="1">
    <source>
        <dbReference type="ARBA" id="ARBA00004442"/>
    </source>
</evidence>
<dbReference type="InterPro" id="IPR033985">
    <property type="entry name" value="SusD-like_N"/>
</dbReference>
<sequence>MNIKYKILVSLFSLNLLLVSCSDDFLDEEIRSDFTPETLNDELGYQAQIIGLYQMLSTWQTRSNEQGWLAVWQAGTDIVWPTQPQGVEVPWFKYNQLNTDDSAANQSWELWYNMVENTNSIIYSIENNPPETISTEKQNAINAEARFFRALAYNNLATLFGGVPLILEPVTEARFDYTRNPIEEINKQIAIDLEYATANLNDPSVSPQLESRVNKYVANQLFAEYYLRIGDPENAEKQANIILNSGEYSLVKSRYGVKASEPGTPFSDMFLKGNQRRSEGNTEAIWVLENENPAEVRGGASGYPQHRRVWGAGYHNINGMVPADSLGGRGLSRIRLNNWVLYDLYDDGDMRNSQFSIKRNLYYNDPNFDYSKVDFDYGDPVPYTGIDTLFRINPYTLKWGQFDPNDVFGYGMWKDFILMRLGETYLLKAEAQVLQGKTIEAAETINALRERAGAPLVNASQMDLDFILDERVRELIGEENRRMTLMRTKMLVERATRLNTGNMAPVPQQMTIEGIQEHHELFPIPLREIQLNKDAVLEQNPGY</sequence>
<comment type="caution">
    <text evidence="9">The sequence shown here is derived from an EMBL/GenBank/DDBJ whole genome shotgun (WGS) entry which is preliminary data.</text>
</comment>
<dbReference type="Gene3D" id="1.25.40.390">
    <property type="match status" value="1"/>
</dbReference>
<evidence type="ECO:0000256" key="2">
    <source>
        <dbReference type="ARBA" id="ARBA00006275"/>
    </source>
</evidence>